<feature type="coiled-coil region" evidence="1">
    <location>
        <begin position="58"/>
        <end position="85"/>
    </location>
</feature>
<dbReference type="WBParaSite" id="ASIM_0000272901-mRNA-1">
    <property type="protein sequence ID" value="ASIM_0000272901-mRNA-1"/>
    <property type="gene ID" value="ASIM_0000272901"/>
</dbReference>
<dbReference type="OrthoDB" id="10403892at2759"/>
<sequence>MGLCALMENSFQIAWSKQDDEGFYENICNFSLAKAPPDGLFVLIRSLLSDRIASEAKALNAETQLSQVQNQLQKLDARASEMKDFCANLETRLISKFTTILNEKLQNN</sequence>
<evidence type="ECO:0000313" key="4">
    <source>
        <dbReference type="WBParaSite" id="ASIM_0000272901-mRNA-1"/>
    </source>
</evidence>
<gene>
    <name evidence="2" type="ORF">ASIM_LOCUS2581</name>
</gene>
<accession>A0A0M3J599</accession>
<dbReference type="SUPFAM" id="SSF58022">
    <property type="entry name" value="XRCC4, C-terminal oligomerization domain"/>
    <property type="match status" value="1"/>
</dbReference>
<keyword evidence="1" id="KW-0175">Coiled coil</keyword>
<reference evidence="2 3" key="2">
    <citation type="submission" date="2018-11" db="EMBL/GenBank/DDBJ databases">
        <authorList>
            <consortium name="Pathogen Informatics"/>
        </authorList>
    </citation>
    <scope>NUCLEOTIDE SEQUENCE [LARGE SCALE GENOMIC DNA]</scope>
</reference>
<organism evidence="4">
    <name type="scientific">Anisakis simplex</name>
    <name type="common">Herring worm</name>
    <dbReference type="NCBI Taxonomy" id="6269"/>
    <lineage>
        <taxon>Eukaryota</taxon>
        <taxon>Metazoa</taxon>
        <taxon>Ecdysozoa</taxon>
        <taxon>Nematoda</taxon>
        <taxon>Chromadorea</taxon>
        <taxon>Rhabditida</taxon>
        <taxon>Spirurina</taxon>
        <taxon>Ascaridomorpha</taxon>
        <taxon>Ascaridoidea</taxon>
        <taxon>Anisakidae</taxon>
        <taxon>Anisakis</taxon>
        <taxon>Anisakis simplex complex</taxon>
    </lineage>
</organism>
<keyword evidence="3" id="KW-1185">Reference proteome</keyword>
<reference evidence="4" key="1">
    <citation type="submission" date="2017-02" db="UniProtKB">
        <authorList>
            <consortium name="WormBaseParasite"/>
        </authorList>
    </citation>
    <scope>IDENTIFICATION</scope>
</reference>
<evidence type="ECO:0000313" key="3">
    <source>
        <dbReference type="Proteomes" id="UP000267096"/>
    </source>
</evidence>
<evidence type="ECO:0000313" key="2">
    <source>
        <dbReference type="EMBL" id="VDK20174.1"/>
    </source>
</evidence>
<evidence type="ECO:0000256" key="1">
    <source>
        <dbReference type="SAM" id="Coils"/>
    </source>
</evidence>
<dbReference type="AlphaFoldDB" id="A0A0M3J599"/>
<dbReference type="Proteomes" id="UP000267096">
    <property type="component" value="Unassembled WGS sequence"/>
</dbReference>
<protein>
    <submittedName>
        <fullName evidence="2 4">Uncharacterized protein</fullName>
    </submittedName>
</protein>
<proteinExistence type="predicted"/>
<dbReference type="EMBL" id="UYRR01003537">
    <property type="protein sequence ID" value="VDK20174.1"/>
    <property type="molecule type" value="Genomic_DNA"/>
</dbReference>
<name>A0A0M3J599_ANISI</name>